<gene>
    <name evidence="4" type="ORF">DDR33_00760</name>
</gene>
<evidence type="ECO:0000313" key="4">
    <source>
        <dbReference type="EMBL" id="PWG82432.1"/>
    </source>
</evidence>
<dbReference type="OrthoDB" id="1452822at2"/>
<keyword evidence="5" id="KW-1185">Reference proteome</keyword>
<dbReference type="AlphaFoldDB" id="A0A2U2PMD6"/>
<sequence length="324" mass="36924">MGADLRNMNDALLAKFLQGETDPGENKMVERWLAGDVRNRDYLDRLTGVLEMDRDVAAVAVPDTDLSWERFEERANAGKLFEYRRFGNRWLSGVAAILLIGIGFGWFLWYKTGNPWKQRLSSGNQVLTDTLPDGTVVALNRNTDLTFEYGRTGKGRTVDLDQGESFFSVKQDSRRPFVVRYRGCEIEVLGTSFNVRTKDKELEVIVASGRVKVSRAGESVLLGRSEKVSMNVDTGRLRKSANKYLLYDYYFTEGLHVEKTPLWMVTDVLSKKYNVKMLIASDELKNRLLTMKIDKDTKPEEVLHVLSVVLDCKVTRINGQFIIE</sequence>
<feature type="domain" description="Protein FecR C-terminal" evidence="3">
    <location>
        <begin position="257"/>
        <end position="323"/>
    </location>
</feature>
<dbReference type="RefSeq" id="WP_109413851.1">
    <property type="nucleotide sequence ID" value="NZ_QEAS01000001.1"/>
</dbReference>
<dbReference type="PIRSF" id="PIRSF018266">
    <property type="entry name" value="FecR"/>
    <property type="match status" value="1"/>
</dbReference>
<dbReference type="Proteomes" id="UP000245647">
    <property type="component" value="Unassembled WGS sequence"/>
</dbReference>
<dbReference type="Gene3D" id="2.60.120.1440">
    <property type="match status" value="1"/>
</dbReference>
<comment type="caution">
    <text evidence="4">The sequence shown here is derived from an EMBL/GenBank/DDBJ whole genome shotgun (WGS) entry which is preliminary data.</text>
</comment>
<keyword evidence="1" id="KW-0472">Membrane</keyword>
<dbReference type="InterPro" id="IPR012373">
    <property type="entry name" value="Ferrdict_sens_TM"/>
</dbReference>
<feature type="domain" description="FecR protein" evidence="2">
    <location>
        <begin position="126"/>
        <end position="212"/>
    </location>
</feature>
<dbReference type="InterPro" id="IPR032508">
    <property type="entry name" value="FecR_C"/>
</dbReference>
<protein>
    <submittedName>
        <fullName evidence="4">Uncharacterized protein</fullName>
    </submittedName>
</protein>
<keyword evidence="1" id="KW-0812">Transmembrane</keyword>
<dbReference type="Pfam" id="PF04773">
    <property type="entry name" value="FecR"/>
    <property type="match status" value="1"/>
</dbReference>
<dbReference type="PANTHER" id="PTHR30273">
    <property type="entry name" value="PERIPLASMIC SIGNAL SENSOR AND SIGMA FACTOR ACTIVATOR FECR-RELATED"/>
    <property type="match status" value="1"/>
</dbReference>
<reference evidence="4 5" key="1">
    <citation type="submission" date="2018-04" db="EMBL/GenBank/DDBJ databases">
        <title>Pedobacter chongqingensis sp. nov., isolated from a rottenly hemp rope.</title>
        <authorList>
            <person name="Cai Y."/>
        </authorList>
    </citation>
    <scope>NUCLEOTIDE SEQUENCE [LARGE SCALE GENOMIC DNA]</scope>
    <source>
        <strain evidence="4 5">FJ4-8</strain>
    </source>
</reference>
<dbReference type="Pfam" id="PF16344">
    <property type="entry name" value="FecR_C"/>
    <property type="match status" value="1"/>
</dbReference>
<organism evidence="4 5">
    <name type="scientific">Pararcticibacter amylolyticus</name>
    <dbReference type="NCBI Taxonomy" id="2173175"/>
    <lineage>
        <taxon>Bacteria</taxon>
        <taxon>Pseudomonadati</taxon>
        <taxon>Bacteroidota</taxon>
        <taxon>Sphingobacteriia</taxon>
        <taxon>Sphingobacteriales</taxon>
        <taxon>Sphingobacteriaceae</taxon>
        <taxon>Pararcticibacter</taxon>
    </lineage>
</organism>
<proteinExistence type="predicted"/>
<accession>A0A2U2PMD6</accession>
<name>A0A2U2PMD6_9SPHI</name>
<dbReference type="InterPro" id="IPR006860">
    <property type="entry name" value="FecR"/>
</dbReference>
<evidence type="ECO:0000259" key="3">
    <source>
        <dbReference type="Pfam" id="PF16344"/>
    </source>
</evidence>
<evidence type="ECO:0000256" key="1">
    <source>
        <dbReference type="SAM" id="Phobius"/>
    </source>
</evidence>
<dbReference type="PANTHER" id="PTHR30273:SF2">
    <property type="entry name" value="PROTEIN FECR"/>
    <property type="match status" value="1"/>
</dbReference>
<feature type="transmembrane region" description="Helical" evidence="1">
    <location>
        <begin position="90"/>
        <end position="110"/>
    </location>
</feature>
<dbReference type="GO" id="GO:0016989">
    <property type="term" value="F:sigma factor antagonist activity"/>
    <property type="evidence" value="ECO:0007669"/>
    <property type="project" value="TreeGrafter"/>
</dbReference>
<dbReference type="EMBL" id="QEAS01000001">
    <property type="protein sequence ID" value="PWG82432.1"/>
    <property type="molecule type" value="Genomic_DNA"/>
</dbReference>
<evidence type="ECO:0000259" key="2">
    <source>
        <dbReference type="Pfam" id="PF04773"/>
    </source>
</evidence>
<keyword evidence="1" id="KW-1133">Transmembrane helix</keyword>
<evidence type="ECO:0000313" key="5">
    <source>
        <dbReference type="Proteomes" id="UP000245647"/>
    </source>
</evidence>
<dbReference type="Gene3D" id="3.55.50.30">
    <property type="match status" value="1"/>
</dbReference>